<proteinExistence type="predicted"/>
<reference evidence="1" key="1">
    <citation type="submission" date="2020-08" db="EMBL/GenBank/DDBJ databases">
        <title>Multicomponent nature underlies the extraordinary mechanical properties of spider dragline silk.</title>
        <authorList>
            <person name="Kono N."/>
            <person name="Nakamura H."/>
            <person name="Mori M."/>
            <person name="Yoshida Y."/>
            <person name="Ohtoshi R."/>
            <person name="Malay A.D."/>
            <person name="Moran D.A.P."/>
            <person name="Tomita M."/>
            <person name="Numata K."/>
            <person name="Arakawa K."/>
        </authorList>
    </citation>
    <scope>NUCLEOTIDE SEQUENCE</scope>
</reference>
<gene>
    <name evidence="1" type="ORF">TNIN_146171</name>
</gene>
<accession>A0A8X6YTH4</accession>
<comment type="caution">
    <text evidence="1">The sequence shown here is derived from an EMBL/GenBank/DDBJ whole genome shotgun (WGS) entry which is preliminary data.</text>
</comment>
<organism evidence="1 2">
    <name type="scientific">Trichonephila inaurata madagascariensis</name>
    <dbReference type="NCBI Taxonomy" id="2747483"/>
    <lineage>
        <taxon>Eukaryota</taxon>
        <taxon>Metazoa</taxon>
        <taxon>Ecdysozoa</taxon>
        <taxon>Arthropoda</taxon>
        <taxon>Chelicerata</taxon>
        <taxon>Arachnida</taxon>
        <taxon>Araneae</taxon>
        <taxon>Araneomorphae</taxon>
        <taxon>Entelegynae</taxon>
        <taxon>Araneoidea</taxon>
        <taxon>Nephilidae</taxon>
        <taxon>Trichonephila</taxon>
        <taxon>Trichonephila inaurata</taxon>
    </lineage>
</organism>
<evidence type="ECO:0000313" key="2">
    <source>
        <dbReference type="Proteomes" id="UP000886998"/>
    </source>
</evidence>
<dbReference type="Proteomes" id="UP000886998">
    <property type="component" value="Unassembled WGS sequence"/>
</dbReference>
<dbReference type="AlphaFoldDB" id="A0A8X6YTH4"/>
<name>A0A8X6YTH4_9ARAC</name>
<protein>
    <submittedName>
        <fullName evidence="1">Uncharacterized protein</fullName>
    </submittedName>
</protein>
<evidence type="ECO:0000313" key="1">
    <source>
        <dbReference type="EMBL" id="GFY75434.1"/>
    </source>
</evidence>
<dbReference type="EMBL" id="BMAV01021390">
    <property type="protein sequence ID" value="GFY75434.1"/>
    <property type="molecule type" value="Genomic_DNA"/>
</dbReference>
<keyword evidence="2" id="KW-1185">Reference proteome</keyword>
<sequence length="138" mass="15062">MRHFHSTSDFSSATKSRFYDDKRSTEGSSLLPEISPYFTECPSSPSEMSSPRVTCVDPSLSSGLSSFFSHSFLRLDIVFIRGSIFLWTTQDPDGGCPPLSGSSRQMALMLGTCGGGPFSLSCPLEHPPILLFPPTYPK</sequence>